<dbReference type="PANTHER" id="PTHR10625:SF10">
    <property type="entry name" value="HISTONE DEACETYLASE HDAC1"/>
    <property type="match status" value="1"/>
</dbReference>
<dbReference type="InterPro" id="IPR023696">
    <property type="entry name" value="Ureohydrolase_dom_sf"/>
</dbReference>
<dbReference type="GO" id="GO:0070210">
    <property type="term" value="C:Rpd3L-Expanded complex"/>
    <property type="evidence" value="ECO:0007669"/>
    <property type="project" value="TreeGrafter"/>
</dbReference>
<keyword evidence="8" id="KW-1185">Reference proteome</keyword>
<evidence type="ECO:0000313" key="7">
    <source>
        <dbReference type="EMBL" id="RDW75314.1"/>
    </source>
</evidence>
<feature type="region of interest" description="Disordered" evidence="5">
    <location>
        <begin position="1214"/>
        <end position="1283"/>
    </location>
</feature>
<keyword evidence="3" id="KW-0378">Hydrolase</keyword>
<feature type="region of interest" description="Disordered" evidence="5">
    <location>
        <begin position="605"/>
        <end position="661"/>
    </location>
</feature>
<evidence type="ECO:0000259" key="6">
    <source>
        <dbReference type="Pfam" id="PF00850"/>
    </source>
</evidence>
<dbReference type="InterPro" id="IPR003084">
    <property type="entry name" value="HDAC_I/II"/>
</dbReference>
<feature type="compositionally biased region" description="Basic and acidic residues" evidence="5">
    <location>
        <begin position="1229"/>
        <end position="1251"/>
    </location>
</feature>
<feature type="compositionally biased region" description="Acidic residues" evidence="5">
    <location>
        <begin position="1257"/>
        <end position="1267"/>
    </location>
</feature>
<feature type="compositionally biased region" description="Basic and acidic residues" evidence="5">
    <location>
        <begin position="616"/>
        <end position="626"/>
    </location>
</feature>
<evidence type="ECO:0000256" key="1">
    <source>
        <dbReference type="ARBA" id="ARBA00006457"/>
    </source>
</evidence>
<feature type="region of interest" description="Disordered" evidence="5">
    <location>
        <begin position="685"/>
        <end position="729"/>
    </location>
</feature>
<name>A0A3D8RN34_9HELO</name>
<dbReference type="SUPFAM" id="SSF52768">
    <property type="entry name" value="Arginase/deacetylase"/>
    <property type="match status" value="1"/>
</dbReference>
<dbReference type="Pfam" id="PF00850">
    <property type="entry name" value="Hist_deacetyl"/>
    <property type="match status" value="1"/>
</dbReference>
<dbReference type="InterPro" id="IPR000286">
    <property type="entry name" value="HDACs"/>
</dbReference>
<dbReference type="EC" id="3.5.1.98" evidence="2"/>
<dbReference type="OrthoDB" id="5397183at2759"/>
<evidence type="ECO:0000313" key="8">
    <source>
        <dbReference type="Proteomes" id="UP000256645"/>
    </source>
</evidence>
<dbReference type="PRINTS" id="PR01271">
    <property type="entry name" value="HISDACETLASE"/>
</dbReference>
<comment type="caution">
    <text evidence="7">The sequence shown here is derived from an EMBL/GenBank/DDBJ whole genome shotgun (WGS) entry which is preliminary data.</text>
</comment>
<gene>
    <name evidence="7" type="ORF">BP6252_06456</name>
</gene>
<dbReference type="InterPro" id="IPR023801">
    <property type="entry name" value="His_deacetylse_dom"/>
</dbReference>
<evidence type="ECO:0000256" key="5">
    <source>
        <dbReference type="SAM" id="MobiDB-lite"/>
    </source>
</evidence>
<organism evidence="7 8">
    <name type="scientific">Coleophoma cylindrospora</name>
    <dbReference type="NCBI Taxonomy" id="1849047"/>
    <lineage>
        <taxon>Eukaryota</taxon>
        <taxon>Fungi</taxon>
        <taxon>Dikarya</taxon>
        <taxon>Ascomycota</taxon>
        <taxon>Pezizomycotina</taxon>
        <taxon>Leotiomycetes</taxon>
        <taxon>Helotiales</taxon>
        <taxon>Dermateaceae</taxon>
        <taxon>Coleophoma</taxon>
    </lineage>
</organism>
<reference evidence="7 8" key="1">
    <citation type="journal article" date="2018" name="IMA Fungus">
        <title>IMA Genome-F 9: Draft genome sequence of Annulohypoxylon stygium, Aspergillus mulundensis, Berkeleyomyces basicola (syn. Thielaviopsis basicola), Ceratocystis smalleyi, two Cercospora beticola strains, Coleophoma cylindrospora, Fusarium fracticaudum, Phialophora cf. hyalina, and Morchella septimelata.</title>
        <authorList>
            <person name="Wingfield B.D."/>
            <person name="Bills G.F."/>
            <person name="Dong Y."/>
            <person name="Huang W."/>
            <person name="Nel W.J."/>
            <person name="Swalarsk-Parry B.S."/>
            <person name="Vaghefi N."/>
            <person name="Wilken P.M."/>
            <person name="An Z."/>
            <person name="de Beer Z.W."/>
            <person name="De Vos L."/>
            <person name="Chen L."/>
            <person name="Duong T.A."/>
            <person name="Gao Y."/>
            <person name="Hammerbacher A."/>
            <person name="Kikkert J.R."/>
            <person name="Li Y."/>
            <person name="Li H."/>
            <person name="Li K."/>
            <person name="Li Q."/>
            <person name="Liu X."/>
            <person name="Ma X."/>
            <person name="Naidoo K."/>
            <person name="Pethybridge S.J."/>
            <person name="Sun J."/>
            <person name="Steenkamp E.T."/>
            <person name="van der Nest M.A."/>
            <person name="van Wyk S."/>
            <person name="Wingfield M.J."/>
            <person name="Xiong C."/>
            <person name="Yue Q."/>
            <person name="Zhang X."/>
        </authorList>
    </citation>
    <scope>NUCLEOTIDE SEQUENCE [LARGE SCALE GENOMIC DNA]</scope>
    <source>
        <strain evidence="7 8">BP6252</strain>
    </source>
</reference>
<dbReference type="InterPro" id="IPR037138">
    <property type="entry name" value="His_deacetylse_dom_sf"/>
</dbReference>
<dbReference type="EMBL" id="PDLM01000006">
    <property type="protein sequence ID" value="RDW75314.1"/>
    <property type="molecule type" value="Genomic_DNA"/>
</dbReference>
<dbReference type="Proteomes" id="UP000256645">
    <property type="component" value="Unassembled WGS sequence"/>
</dbReference>
<dbReference type="GO" id="GO:0031507">
    <property type="term" value="P:heterochromatin formation"/>
    <property type="evidence" value="ECO:0007669"/>
    <property type="project" value="TreeGrafter"/>
</dbReference>
<feature type="domain" description="Histone deacetylase" evidence="6">
    <location>
        <begin position="880"/>
        <end position="1146"/>
    </location>
</feature>
<dbReference type="PANTHER" id="PTHR10625">
    <property type="entry name" value="HISTONE DEACETYLASE HDAC1-RELATED"/>
    <property type="match status" value="1"/>
</dbReference>
<comment type="similarity">
    <text evidence="1">Belongs to the histone deacetylase family. HD type 1 subfamily.</text>
</comment>
<proteinExistence type="inferred from homology"/>
<dbReference type="STRING" id="1849047.A0A3D8RN34"/>
<sequence length="1350" mass="151024">MMGYEEWNDEEKLSAGAAAREVTAKAPRSRKSHCNSTSFTPINERQMDILNPLDNRQNIDTGTLSDLPAETSFEPILPLPKKRSRKKAVLSAPGRSVDLGYVWQYEDDGDTALQNPGVDFNNLATKRQKRAPATRSNSQIKVLENLGQPKHGVEELDPVDNGDLDSDIMVPHLTTVPNALKTVEKRTVSAGLKSNTRQRKLFQGTTVTKISSANQKMTPNATPIQTISHRRWRTTEDVVKSSPTVLAQTTLQRLAAFRYHAPSVEPAKISLSIHPHREKVTDMEWNQPQVNTGIEKSSMALYSPDGNHRFSRDVLFEHATGQDTPLACPRRAAKQDVDPCSISILCATSSTNTVQNHDTNGSVEKCMSVTAIDSSSTQVETRESTPLTLDHCQHTSSEATITDTITENKGRIWQADKSARPVTLVESDPDMQSHSLQENSTDMYHTLQAANFTSKNNWSYNQKPSFKGGNIAHNLPTQDLLTLITDPPSTNEHFKSDMSVFDEEVKDYWASDDFGEGIEDDDLLALVSNSVVPENPSASSHVQSSPSCEEVLVHKAVCDTSIATRNLVSSPILIENDEFSDSELDSALLELPPFLEDIHERFVPPSSLHFSDDDDSRTREHYDPHLKFSPPNTAGPSPAKDFVSSRVASPEKRLQEEIPNGESENWNFMRLTRIEQANNTFETTRTIRNSAENINLSRSGSSKTSERRHTNKPPSLALPRISRTSNRSHEYESLSPFARPRFPGIIRDRSPILGLSGHTILRTCFRIGEMIREGGRCEGLRQDALIELFARVTYSARESGTSRQHFQFADLFHDRPPFPKGVLENYKSSGLAEIESKVLVDSDEELLARCLGRLIKDRKNSCWLLKVINIRMTDWEEVRWTKRVRAKPATAAEMTQFHTDDYIKFLHLVTPENANTFKKEQDYFNLGGDCPIFDGLSDFCGISAGGSMEGAARLNRKKCDVAINWAGGLHHAKKSEASGFCYVNDIVLGILELLRFHPRVLYIDIDVHHGDGVEEAFFTTDRVMTVSFHQYGEFFPGTGELRDIGVGKGKHYAVNYPLRPGISDESYKGIFESVIGKVMEHYRPDAVVLQCGADSLSGDRLGGLNLSSRGHANCVKFVKSFNLPTLVLGGGGYTIKNVARAWAFETGVLLDAPMDPALPYNEYYGYYGPDFMLEVKASNAPNLNTDDYLNKITTNILENLRRVAFVPSVQMTEVPRKSLGVSDEEEARENDRDDDEHKDVRQTQYRRDKMVSKSNEYYDDSEEDEDYGQTHISRKNPGRRNISSHQDLSEALDSYGTKVLVADSMPTTNVQTTGKIEPVVSLKILSPDIHKDMDIVMKIDHTFSNLLNEE</sequence>
<evidence type="ECO:0000256" key="3">
    <source>
        <dbReference type="ARBA" id="ARBA00022801"/>
    </source>
</evidence>
<feature type="region of interest" description="Disordered" evidence="5">
    <location>
        <begin position="1"/>
        <end position="43"/>
    </location>
</feature>
<feature type="compositionally biased region" description="Polar residues" evidence="5">
    <location>
        <begin position="685"/>
        <end position="703"/>
    </location>
</feature>
<dbReference type="Gene3D" id="3.40.800.20">
    <property type="entry name" value="Histone deacetylase domain"/>
    <property type="match status" value="1"/>
</dbReference>
<dbReference type="PRINTS" id="PR01270">
    <property type="entry name" value="HDASUPER"/>
</dbReference>
<evidence type="ECO:0000256" key="2">
    <source>
        <dbReference type="ARBA" id="ARBA00012111"/>
    </source>
</evidence>
<evidence type="ECO:0000256" key="4">
    <source>
        <dbReference type="ARBA" id="ARBA00022853"/>
    </source>
</evidence>
<accession>A0A3D8RN34</accession>
<dbReference type="GO" id="GO:0141221">
    <property type="term" value="F:histone deacetylase activity, hydrolytic mechanism"/>
    <property type="evidence" value="ECO:0007669"/>
    <property type="project" value="UniProtKB-EC"/>
</dbReference>
<feature type="compositionally biased region" description="Polar residues" evidence="5">
    <location>
        <begin position="34"/>
        <end position="43"/>
    </location>
</feature>
<protein>
    <recommendedName>
        <fullName evidence="2">histone deacetylase</fullName>
        <ecNumber evidence="2">3.5.1.98</ecNumber>
    </recommendedName>
</protein>
<keyword evidence="4" id="KW-0156">Chromatin regulator</keyword>